<dbReference type="PhylomeDB" id="B8M1D0"/>
<feature type="region of interest" description="Disordered" evidence="1">
    <location>
        <begin position="106"/>
        <end position="137"/>
    </location>
</feature>
<dbReference type="VEuPathDB" id="FungiDB:TSTA_090650"/>
<dbReference type="EMBL" id="EQ962653">
    <property type="protein sequence ID" value="EED21826.1"/>
    <property type="molecule type" value="Genomic_DNA"/>
</dbReference>
<evidence type="ECO:0000313" key="4">
    <source>
        <dbReference type="Proteomes" id="UP000001745"/>
    </source>
</evidence>
<evidence type="ECO:0000313" key="3">
    <source>
        <dbReference type="EMBL" id="EED21826.1"/>
    </source>
</evidence>
<accession>B8M1D0</accession>
<dbReference type="Proteomes" id="UP000001745">
    <property type="component" value="Unassembled WGS sequence"/>
</dbReference>
<evidence type="ECO:0000256" key="2">
    <source>
        <dbReference type="SAM" id="Phobius"/>
    </source>
</evidence>
<reference evidence="4" key="1">
    <citation type="journal article" date="2015" name="Genome Announc.">
        <title>Genome sequence of the AIDS-associated pathogen Penicillium marneffei (ATCC18224) and its near taxonomic relative Talaromyces stipitatus (ATCC10500).</title>
        <authorList>
            <person name="Nierman W.C."/>
            <person name="Fedorova-Abrams N.D."/>
            <person name="Andrianopoulos A."/>
        </authorList>
    </citation>
    <scope>NUCLEOTIDE SEQUENCE [LARGE SCALE GENOMIC DNA]</scope>
    <source>
        <strain evidence="4">ATCC 10500 / CBS 375.48 / QM 6759 / NRRL 1006</strain>
    </source>
</reference>
<dbReference type="HOGENOM" id="CLU_614200_0_0_1"/>
<keyword evidence="2" id="KW-0812">Transmembrane</keyword>
<feature type="compositionally biased region" description="Polar residues" evidence="1">
    <location>
        <begin position="234"/>
        <end position="244"/>
    </location>
</feature>
<name>B8M1D0_TALSN</name>
<feature type="region of interest" description="Disordered" evidence="1">
    <location>
        <begin position="224"/>
        <end position="389"/>
    </location>
</feature>
<dbReference type="AlphaFoldDB" id="B8M1D0"/>
<dbReference type="InParanoid" id="B8M1D0"/>
<feature type="transmembrane region" description="Helical" evidence="2">
    <location>
        <begin position="141"/>
        <end position="165"/>
    </location>
</feature>
<keyword evidence="2" id="KW-1133">Transmembrane helix</keyword>
<dbReference type="RefSeq" id="XP_002478789.1">
    <property type="nucleotide sequence ID" value="XM_002478744.1"/>
</dbReference>
<dbReference type="OrthoDB" id="4226070at2759"/>
<protein>
    <submittedName>
        <fullName evidence="3">Uncharacterized protein</fullName>
    </submittedName>
</protein>
<dbReference type="GeneID" id="8101556"/>
<dbReference type="STRING" id="441959.B8M1D0"/>
<gene>
    <name evidence="3" type="ORF">TSTA_090650</name>
</gene>
<feature type="compositionally biased region" description="Low complexity" evidence="1">
    <location>
        <begin position="316"/>
        <end position="327"/>
    </location>
</feature>
<keyword evidence="4" id="KW-1185">Reference proteome</keyword>
<keyword evidence="2" id="KW-0472">Membrane</keyword>
<evidence type="ECO:0000256" key="1">
    <source>
        <dbReference type="SAM" id="MobiDB-lite"/>
    </source>
</evidence>
<feature type="compositionally biased region" description="Polar residues" evidence="1">
    <location>
        <begin position="375"/>
        <end position="389"/>
    </location>
</feature>
<organism evidence="3 4">
    <name type="scientific">Talaromyces stipitatus (strain ATCC 10500 / CBS 375.48 / QM 6759 / NRRL 1006)</name>
    <name type="common">Penicillium stipitatum</name>
    <dbReference type="NCBI Taxonomy" id="441959"/>
    <lineage>
        <taxon>Eukaryota</taxon>
        <taxon>Fungi</taxon>
        <taxon>Dikarya</taxon>
        <taxon>Ascomycota</taxon>
        <taxon>Pezizomycotina</taxon>
        <taxon>Eurotiomycetes</taxon>
        <taxon>Eurotiomycetidae</taxon>
        <taxon>Eurotiales</taxon>
        <taxon>Trichocomaceae</taxon>
        <taxon>Talaromyces</taxon>
        <taxon>Talaromyces sect. Talaromyces</taxon>
    </lineage>
</organism>
<proteinExistence type="predicted"/>
<sequence>MATSITTFSGLRCTRIPRTQFFTATATSTSTSAATETPAAALPDVLSSFSTTTVQDTSSTSLLSSIISQQTDSSPSEPTSSLASFVTTAVAASSTLTAAATILPAVTSPADPSSSDSSSSDPSSSDNSSADSSGDSSKGKVIAAAVGASLGAVAIVALFILCAYITRRKRRTPSQIGDREKDPGTTGRFSGITQLIDKIRSGPGTAFIPAVVDKVRPALARVRNFRSTSREAPNDTPAEQTQTEPFRRGSSPGWPFPHQDRMQEQDITSAPRIMPEPTNPFADPPASVNIATNRNDYRPENPFTDPAKLPPVNIAPNRNNNEQPENPFADSEDPFSHSDYEDEPAFTMPLTIRNGDADRNDIVDDNTNDNDNNRGQHSNRSTLSGSTYIPNSRASSPLVYDFNFLTWKSDGKLEDRSSTYSDPFDLERPPTIHSSAFPTPMVERQKSQKGGYFPEMNQNIPQYIS</sequence>